<dbReference type="AlphaFoldDB" id="A0A5B7EZW4"/>
<sequence>MVQLTRPLELQLLSRRGILCLQSNPPLLLPSGFTVNRNPGPGELTRSNYQASFGAAVLQWNHALFGGTPSARARILSTVRVKACRRRLIAVGVTDNTRAAAEGTINNSEGGGRRPTRDTVHSSPGINVSVTLLPLLLLLLILILQPPT</sequence>
<protein>
    <submittedName>
        <fullName evidence="3">Uncharacterized protein</fullName>
    </submittedName>
</protein>
<feature type="transmembrane region" description="Helical" evidence="2">
    <location>
        <begin position="124"/>
        <end position="144"/>
    </location>
</feature>
<comment type="caution">
    <text evidence="3">The sequence shown here is derived from an EMBL/GenBank/DDBJ whole genome shotgun (WGS) entry which is preliminary data.</text>
</comment>
<feature type="region of interest" description="Disordered" evidence="1">
    <location>
        <begin position="102"/>
        <end position="123"/>
    </location>
</feature>
<evidence type="ECO:0000313" key="4">
    <source>
        <dbReference type="Proteomes" id="UP000324222"/>
    </source>
</evidence>
<gene>
    <name evidence="3" type="ORF">E2C01_032058</name>
</gene>
<reference evidence="3 4" key="1">
    <citation type="submission" date="2019-05" db="EMBL/GenBank/DDBJ databases">
        <title>Another draft genome of Portunus trituberculatus and its Hox gene families provides insights of decapod evolution.</title>
        <authorList>
            <person name="Jeong J.-H."/>
            <person name="Song I."/>
            <person name="Kim S."/>
            <person name="Choi T."/>
            <person name="Kim D."/>
            <person name="Ryu S."/>
            <person name="Kim W."/>
        </authorList>
    </citation>
    <scope>NUCLEOTIDE SEQUENCE [LARGE SCALE GENOMIC DNA]</scope>
    <source>
        <tissue evidence="3">Muscle</tissue>
    </source>
</reference>
<organism evidence="3 4">
    <name type="scientific">Portunus trituberculatus</name>
    <name type="common">Swimming crab</name>
    <name type="synonym">Neptunus trituberculatus</name>
    <dbReference type="NCBI Taxonomy" id="210409"/>
    <lineage>
        <taxon>Eukaryota</taxon>
        <taxon>Metazoa</taxon>
        <taxon>Ecdysozoa</taxon>
        <taxon>Arthropoda</taxon>
        <taxon>Crustacea</taxon>
        <taxon>Multicrustacea</taxon>
        <taxon>Malacostraca</taxon>
        <taxon>Eumalacostraca</taxon>
        <taxon>Eucarida</taxon>
        <taxon>Decapoda</taxon>
        <taxon>Pleocyemata</taxon>
        <taxon>Brachyura</taxon>
        <taxon>Eubrachyura</taxon>
        <taxon>Portunoidea</taxon>
        <taxon>Portunidae</taxon>
        <taxon>Portuninae</taxon>
        <taxon>Portunus</taxon>
    </lineage>
</organism>
<evidence type="ECO:0000256" key="2">
    <source>
        <dbReference type="SAM" id="Phobius"/>
    </source>
</evidence>
<keyword evidence="2" id="KW-1133">Transmembrane helix</keyword>
<evidence type="ECO:0000313" key="3">
    <source>
        <dbReference type="EMBL" id="MPC38549.1"/>
    </source>
</evidence>
<dbReference type="Proteomes" id="UP000324222">
    <property type="component" value="Unassembled WGS sequence"/>
</dbReference>
<keyword evidence="2" id="KW-0472">Membrane</keyword>
<keyword evidence="4" id="KW-1185">Reference proteome</keyword>
<name>A0A5B7EZW4_PORTR</name>
<evidence type="ECO:0000256" key="1">
    <source>
        <dbReference type="SAM" id="MobiDB-lite"/>
    </source>
</evidence>
<accession>A0A5B7EZW4</accession>
<dbReference type="EMBL" id="VSRR010004099">
    <property type="protein sequence ID" value="MPC38549.1"/>
    <property type="molecule type" value="Genomic_DNA"/>
</dbReference>
<keyword evidence="2" id="KW-0812">Transmembrane</keyword>
<feature type="compositionally biased region" description="Basic and acidic residues" evidence="1">
    <location>
        <begin position="111"/>
        <end position="120"/>
    </location>
</feature>
<proteinExistence type="predicted"/>